<dbReference type="SUPFAM" id="SSF52972">
    <property type="entry name" value="ITPase-like"/>
    <property type="match status" value="1"/>
</dbReference>
<evidence type="ECO:0000256" key="5">
    <source>
        <dbReference type="ARBA" id="ARBA00022842"/>
    </source>
</evidence>
<proteinExistence type="inferred from homology"/>
<feature type="binding site" evidence="7">
    <location>
        <begin position="198"/>
        <end position="199"/>
    </location>
    <ligand>
        <name>substrate</name>
    </ligand>
</feature>
<evidence type="ECO:0000256" key="3">
    <source>
        <dbReference type="ARBA" id="ARBA00022741"/>
    </source>
</evidence>
<gene>
    <name evidence="9" type="ORF">GCM10007362_27750</name>
</gene>
<keyword evidence="2 7" id="KW-0479">Metal-binding</keyword>
<feature type="binding site" evidence="7">
    <location>
        <begin position="17"/>
        <end position="22"/>
    </location>
    <ligand>
        <name>substrate</name>
    </ligand>
</feature>
<dbReference type="PANTHER" id="PTHR11067">
    <property type="entry name" value="INOSINE TRIPHOSPHATE PYROPHOSPHATASE/HAM1 PROTEIN"/>
    <property type="match status" value="1"/>
</dbReference>
<keyword evidence="5 7" id="KW-0460">Magnesium</keyword>
<dbReference type="EMBL" id="BMDD01000003">
    <property type="protein sequence ID" value="GGH80042.1"/>
    <property type="molecule type" value="Genomic_DNA"/>
</dbReference>
<keyword evidence="3 7" id="KW-0547">Nucleotide-binding</keyword>
<comment type="catalytic activity">
    <reaction evidence="7">
        <text>ITP + H2O = IMP + diphosphate + H(+)</text>
        <dbReference type="Rhea" id="RHEA:29399"/>
        <dbReference type="ChEBI" id="CHEBI:15377"/>
        <dbReference type="ChEBI" id="CHEBI:15378"/>
        <dbReference type="ChEBI" id="CHEBI:33019"/>
        <dbReference type="ChEBI" id="CHEBI:58053"/>
        <dbReference type="ChEBI" id="CHEBI:61402"/>
        <dbReference type="EC" id="3.6.1.66"/>
    </reaction>
</comment>
<organism evidence="9 10">
    <name type="scientific">Saccharibacillus endophyticus</name>
    <dbReference type="NCBI Taxonomy" id="2060666"/>
    <lineage>
        <taxon>Bacteria</taxon>
        <taxon>Bacillati</taxon>
        <taxon>Bacillota</taxon>
        <taxon>Bacilli</taxon>
        <taxon>Bacillales</taxon>
        <taxon>Paenibacillaceae</taxon>
        <taxon>Saccharibacillus</taxon>
    </lineage>
</organism>
<dbReference type="InterPro" id="IPR020922">
    <property type="entry name" value="dITP/XTP_pyrophosphatase"/>
</dbReference>
<reference evidence="10" key="1">
    <citation type="journal article" date="2019" name="Int. J. Syst. Evol. Microbiol.">
        <title>The Global Catalogue of Microorganisms (GCM) 10K type strain sequencing project: providing services to taxonomists for standard genome sequencing and annotation.</title>
        <authorList>
            <consortium name="The Broad Institute Genomics Platform"/>
            <consortium name="The Broad Institute Genome Sequencing Center for Infectious Disease"/>
            <person name="Wu L."/>
            <person name="Ma J."/>
        </authorList>
    </citation>
    <scope>NUCLEOTIDE SEQUENCE [LARGE SCALE GENOMIC DNA]</scope>
    <source>
        <strain evidence="10">CCM 8702</strain>
    </source>
</reference>
<evidence type="ECO:0000313" key="10">
    <source>
        <dbReference type="Proteomes" id="UP000605427"/>
    </source>
</evidence>
<evidence type="ECO:0000256" key="7">
    <source>
        <dbReference type="HAMAP-Rule" id="MF_01405"/>
    </source>
</evidence>
<evidence type="ECO:0000256" key="8">
    <source>
        <dbReference type="RuleBase" id="RU003781"/>
    </source>
</evidence>
<protein>
    <recommendedName>
        <fullName evidence="7">dITP/XTP pyrophosphatase</fullName>
        <ecNumber evidence="7">3.6.1.66</ecNumber>
    </recommendedName>
    <alternativeName>
        <fullName evidence="7">Non-canonical purine NTP pyrophosphatase</fullName>
    </alternativeName>
    <alternativeName>
        <fullName evidence="7">Non-standard purine NTP pyrophosphatase</fullName>
    </alternativeName>
    <alternativeName>
        <fullName evidence="7">Nucleoside-triphosphate diphosphatase</fullName>
    </alternativeName>
    <alternativeName>
        <fullName evidence="7">Nucleoside-triphosphate pyrophosphatase</fullName>
        <shortName evidence="7">NTPase</shortName>
    </alternativeName>
</protein>
<dbReference type="NCBIfam" id="TIGR00042">
    <property type="entry name" value="RdgB/HAM1 family non-canonical purine NTP pyrophosphatase"/>
    <property type="match status" value="1"/>
</dbReference>
<dbReference type="Proteomes" id="UP000605427">
    <property type="component" value="Unassembled WGS sequence"/>
</dbReference>
<evidence type="ECO:0000256" key="4">
    <source>
        <dbReference type="ARBA" id="ARBA00022801"/>
    </source>
</evidence>
<dbReference type="InterPro" id="IPR029001">
    <property type="entry name" value="ITPase-like_fam"/>
</dbReference>
<comment type="similarity">
    <text evidence="1 7 8">Belongs to the HAM1 NTPase family.</text>
</comment>
<name>A0ABQ1ZY84_9BACL</name>
<keyword evidence="4 7" id="KW-0378">Hydrolase</keyword>
<evidence type="ECO:0000313" key="9">
    <source>
        <dbReference type="EMBL" id="GGH80042.1"/>
    </source>
</evidence>
<comment type="cofactor">
    <cofactor evidence="7">
        <name>Mg(2+)</name>
        <dbReference type="ChEBI" id="CHEBI:18420"/>
    </cofactor>
    <text evidence="7">Binds 1 Mg(2+) ion per subunit.</text>
</comment>
<dbReference type="EC" id="3.6.1.66" evidence="7"/>
<evidence type="ECO:0000256" key="6">
    <source>
        <dbReference type="ARBA" id="ARBA00023080"/>
    </source>
</evidence>
<evidence type="ECO:0000256" key="2">
    <source>
        <dbReference type="ARBA" id="ARBA00022723"/>
    </source>
</evidence>
<feature type="binding site" evidence="7">
    <location>
        <position position="80"/>
    </location>
    <ligand>
        <name>substrate</name>
    </ligand>
</feature>
<feature type="binding site" evidence="7">
    <location>
        <position position="193"/>
    </location>
    <ligand>
        <name>substrate</name>
    </ligand>
</feature>
<keyword evidence="10" id="KW-1185">Reference proteome</keyword>
<feature type="binding site" evidence="7">
    <location>
        <position position="79"/>
    </location>
    <ligand>
        <name>Mg(2+)</name>
        <dbReference type="ChEBI" id="CHEBI:18420"/>
    </ligand>
</feature>
<comment type="function">
    <text evidence="7">Pyrophosphatase that catalyzes the hydrolysis of nucleoside triphosphates to their monophosphate derivatives, with a high preference for the non-canonical purine nucleotides XTP (xanthosine triphosphate), dITP (deoxyinosine triphosphate) and ITP. Seems to function as a house-cleaning enzyme that removes non-canonical purine nucleotides from the nucleotide pool, thus preventing their incorporation into DNA/RNA and avoiding chromosomal lesions.</text>
</comment>
<feature type="active site" description="Proton acceptor" evidence="7">
    <location>
        <position position="79"/>
    </location>
</feature>
<keyword evidence="6 7" id="KW-0546">Nucleotide metabolism</keyword>
<feature type="binding site" evidence="7">
    <location>
        <begin position="170"/>
        <end position="173"/>
    </location>
    <ligand>
        <name>substrate</name>
    </ligand>
</feature>
<comment type="catalytic activity">
    <reaction evidence="7">
        <text>XTP + H2O = XMP + diphosphate + H(+)</text>
        <dbReference type="Rhea" id="RHEA:28610"/>
        <dbReference type="ChEBI" id="CHEBI:15377"/>
        <dbReference type="ChEBI" id="CHEBI:15378"/>
        <dbReference type="ChEBI" id="CHEBI:33019"/>
        <dbReference type="ChEBI" id="CHEBI:57464"/>
        <dbReference type="ChEBI" id="CHEBI:61314"/>
        <dbReference type="EC" id="3.6.1.66"/>
    </reaction>
</comment>
<dbReference type="InterPro" id="IPR002637">
    <property type="entry name" value="RdgB/HAM1"/>
</dbReference>
<dbReference type="HAMAP" id="MF_01405">
    <property type="entry name" value="Non_canon_purine_NTPase"/>
    <property type="match status" value="1"/>
</dbReference>
<dbReference type="CDD" id="cd00515">
    <property type="entry name" value="HAM1"/>
    <property type="match status" value="1"/>
</dbReference>
<comment type="caution">
    <text evidence="9">The sequence shown here is derived from an EMBL/GenBank/DDBJ whole genome shotgun (WGS) entry which is preliminary data.</text>
</comment>
<comment type="caution">
    <text evidence="7">Lacks conserved residue(s) required for the propagation of feature annotation.</text>
</comment>
<dbReference type="PANTHER" id="PTHR11067:SF9">
    <property type="entry name" value="INOSINE TRIPHOSPHATE PYROPHOSPHATASE"/>
    <property type="match status" value="1"/>
</dbReference>
<dbReference type="RefSeq" id="WP_229714184.1">
    <property type="nucleotide sequence ID" value="NZ_BMDD01000003.1"/>
</dbReference>
<dbReference type="NCBIfam" id="NF011397">
    <property type="entry name" value="PRK14822.1"/>
    <property type="match status" value="1"/>
</dbReference>
<comment type="subunit">
    <text evidence="7">Homodimer.</text>
</comment>
<dbReference type="Pfam" id="PF01725">
    <property type="entry name" value="Ham1p_like"/>
    <property type="match status" value="1"/>
</dbReference>
<accession>A0ABQ1ZY84</accession>
<dbReference type="Gene3D" id="3.90.950.10">
    <property type="match status" value="1"/>
</dbReference>
<evidence type="ECO:0000256" key="1">
    <source>
        <dbReference type="ARBA" id="ARBA00008023"/>
    </source>
</evidence>
<comment type="catalytic activity">
    <reaction evidence="7">
        <text>dITP + H2O = dIMP + diphosphate + H(+)</text>
        <dbReference type="Rhea" id="RHEA:28342"/>
        <dbReference type="ChEBI" id="CHEBI:15377"/>
        <dbReference type="ChEBI" id="CHEBI:15378"/>
        <dbReference type="ChEBI" id="CHEBI:33019"/>
        <dbReference type="ChEBI" id="CHEBI:61194"/>
        <dbReference type="ChEBI" id="CHEBI:61382"/>
        <dbReference type="EC" id="3.6.1.66"/>
    </reaction>
</comment>
<sequence length="211" mass="23032">MIEGMSGDNKQIVVVATRNMGKVREFRHALAPFGKEVHSLHEYPDAPEVVEDGSTFSENAFKKAKEIGDFLNLPVLADDSGLCVDLLDDAPGIYSARYAGEHGDDSANNAKLLNELMRLRQGDDTEQPLLSAARFVCALVLYDPATGRSLESEGEVEGWITSETAGAGGFGYDPLFYVPQFERTMAELSVEEKQSISHRGAALTRLIAKLH</sequence>